<feature type="compositionally biased region" description="Basic and acidic residues" evidence="1">
    <location>
        <begin position="15"/>
        <end position="25"/>
    </location>
</feature>
<dbReference type="AlphaFoldDB" id="A0A0F9S9R9"/>
<evidence type="ECO:0000256" key="1">
    <source>
        <dbReference type="SAM" id="MobiDB-lite"/>
    </source>
</evidence>
<sequence length="94" mass="10500">MRKHPDEAAVVEDATPSKEAEDKPKAVAQLSLRELETALQENDTVLFFDEMMDAELARVEGPRKGGLRLLLKNEEAQEEPREAIVKELTAALEV</sequence>
<name>A0A0F9S9R9_9ZZZZ</name>
<dbReference type="EMBL" id="LAZR01002747">
    <property type="protein sequence ID" value="KKN26113.1"/>
    <property type="molecule type" value="Genomic_DNA"/>
</dbReference>
<reference evidence="2" key="1">
    <citation type="journal article" date="2015" name="Nature">
        <title>Complex archaea that bridge the gap between prokaryotes and eukaryotes.</title>
        <authorList>
            <person name="Spang A."/>
            <person name="Saw J.H."/>
            <person name="Jorgensen S.L."/>
            <person name="Zaremba-Niedzwiedzka K."/>
            <person name="Martijn J."/>
            <person name="Lind A.E."/>
            <person name="van Eijk R."/>
            <person name="Schleper C."/>
            <person name="Guy L."/>
            <person name="Ettema T.J."/>
        </authorList>
    </citation>
    <scope>NUCLEOTIDE SEQUENCE</scope>
</reference>
<gene>
    <name evidence="2" type="ORF">LCGC14_0877950</name>
</gene>
<feature type="region of interest" description="Disordered" evidence="1">
    <location>
        <begin position="1"/>
        <end position="26"/>
    </location>
</feature>
<comment type="caution">
    <text evidence="2">The sequence shown here is derived from an EMBL/GenBank/DDBJ whole genome shotgun (WGS) entry which is preliminary data.</text>
</comment>
<accession>A0A0F9S9R9</accession>
<proteinExistence type="predicted"/>
<evidence type="ECO:0000313" key="2">
    <source>
        <dbReference type="EMBL" id="KKN26113.1"/>
    </source>
</evidence>
<organism evidence="2">
    <name type="scientific">marine sediment metagenome</name>
    <dbReference type="NCBI Taxonomy" id="412755"/>
    <lineage>
        <taxon>unclassified sequences</taxon>
        <taxon>metagenomes</taxon>
        <taxon>ecological metagenomes</taxon>
    </lineage>
</organism>
<protein>
    <submittedName>
        <fullName evidence="2">Uncharacterized protein</fullName>
    </submittedName>
</protein>